<dbReference type="CDD" id="cd17932">
    <property type="entry name" value="DEXQc_UvrD"/>
    <property type="match status" value="1"/>
</dbReference>
<evidence type="ECO:0000256" key="4">
    <source>
        <dbReference type="ARBA" id="ARBA00022806"/>
    </source>
</evidence>
<dbReference type="Gene3D" id="1.10.10.160">
    <property type="match status" value="1"/>
</dbReference>
<dbReference type="InterPro" id="IPR014017">
    <property type="entry name" value="DNA_helicase_UvrD-like_C"/>
</dbReference>
<dbReference type="PROSITE" id="PS51217">
    <property type="entry name" value="UVRD_HELICASE_CTER"/>
    <property type="match status" value="1"/>
</dbReference>
<dbReference type="Pfam" id="PF00580">
    <property type="entry name" value="UvrD-helicase"/>
    <property type="match status" value="1"/>
</dbReference>
<dbReference type="RefSeq" id="WP_277731383.1">
    <property type="nucleotide sequence ID" value="NZ_CP120733.1"/>
</dbReference>
<comment type="catalytic activity">
    <reaction evidence="8">
        <text>Couples ATP hydrolysis with the unwinding of duplex DNA by translocating in the 3'-5' direction.</text>
        <dbReference type="EC" id="5.6.2.4"/>
    </reaction>
</comment>
<keyword evidence="4 11" id="KW-0347">Helicase</keyword>
<feature type="domain" description="UvrD-like helicase C-terminal" evidence="13">
    <location>
        <begin position="281"/>
        <end position="545"/>
    </location>
</feature>
<evidence type="ECO:0000313" key="15">
    <source>
        <dbReference type="Proteomes" id="UP001222800"/>
    </source>
</evidence>
<comment type="similarity">
    <text evidence="1">Belongs to the helicase family. UvrD subfamily.</text>
</comment>
<name>A0ABY8E960_9FIRM</name>
<dbReference type="EC" id="5.6.2.4" evidence="9"/>
<proteinExistence type="inferred from homology"/>
<dbReference type="CDD" id="cd18807">
    <property type="entry name" value="SF1_C_UvrD"/>
    <property type="match status" value="1"/>
</dbReference>
<comment type="catalytic activity">
    <reaction evidence="10">
        <text>ATP + H2O = ADP + phosphate + H(+)</text>
        <dbReference type="Rhea" id="RHEA:13065"/>
        <dbReference type="ChEBI" id="CHEBI:15377"/>
        <dbReference type="ChEBI" id="CHEBI:15378"/>
        <dbReference type="ChEBI" id="CHEBI:30616"/>
        <dbReference type="ChEBI" id="CHEBI:43474"/>
        <dbReference type="ChEBI" id="CHEBI:456216"/>
        <dbReference type="EC" id="5.6.2.4"/>
    </reaction>
</comment>
<evidence type="ECO:0000256" key="3">
    <source>
        <dbReference type="ARBA" id="ARBA00022801"/>
    </source>
</evidence>
<protein>
    <recommendedName>
        <fullName evidence="9">DNA 3'-5' helicase</fullName>
        <ecNumber evidence="9">5.6.2.4</ecNumber>
    </recommendedName>
</protein>
<dbReference type="EMBL" id="CP120733">
    <property type="protein sequence ID" value="WFD09456.1"/>
    <property type="molecule type" value="Genomic_DNA"/>
</dbReference>
<dbReference type="InterPro" id="IPR013986">
    <property type="entry name" value="DExx_box_DNA_helicase_dom_sf"/>
</dbReference>
<feature type="domain" description="UvrD-like helicase ATP-binding" evidence="12">
    <location>
        <begin position="4"/>
        <end position="280"/>
    </location>
</feature>
<evidence type="ECO:0000313" key="14">
    <source>
        <dbReference type="EMBL" id="WFD09456.1"/>
    </source>
</evidence>
<organism evidence="14 15">
    <name type="scientific">Tepidibacter hydrothermalis</name>
    <dbReference type="NCBI Taxonomy" id="3036126"/>
    <lineage>
        <taxon>Bacteria</taxon>
        <taxon>Bacillati</taxon>
        <taxon>Bacillota</taxon>
        <taxon>Clostridia</taxon>
        <taxon>Peptostreptococcales</taxon>
        <taxon>Peptostreptococcaceae</taxon>
        <taxon>Tepidibacter</taxon>
    </lineage>
</organism>
<gene>
    <name evidence="14" type="ORF">P4S50_13805</name>
</gene>
<dbReference type="PROSITE" id="PS51198">
    <property type="entry name" value="UVRD_HELICASE_ATP_BIND"/>
    <property type="match status" value="1"/>
</dbReference>
<keyword evidence="3 11" id="KW-0378">Hydrolase</keyword>
<dbReference type="InterPro" id="IPR014016">
    <property type="entry name" value="UvrD-like_ATP-bd"/>
</dbReference>
<dbReference type="GO" id="GO:0004386">
    <property type="term" value="F:helicase activity"/>
    <property type="evidence" value="ECO:0007669"/>
    <property type="project" value="UniProtKB-KW"/>
</dbReference>
<dbReference type="Pfam" id="PF13361">
    <property type="entry name" value="UvrD_C"/>
    <property type="match status" value="1"/>
</dbReference>
<keyword evidence="15" id="KW-1185">Reference proteome</keyword>
<dbReference type="PANTHER" id="PTHR11070:SF2">
    <property type="entry name" value="ATP-DEPENDENT DNA HELICASE SRS2"/>
    <property type="match status" value="1"/>
</dbReference>
<evidence type="ECO:0000256" key="8">
    <source>
        <dbReference type="ARBA" id="ARBA00034617"/>
    </source>
</evidence>
<evidence type="ECO:0000256" key="9">
    <source>
        <dbReference type="ARBA" id="ARBA00034808"/>
    </source>
</evidence>
<evidence type="ECO:0000256" key="7">
    <source>
        <dbReference type="ARBA" id="ARBA00023235"/>
    </source>
</evidence>
<evidence type="ECO:0000256" key="6">
    <source>
        <dbReference type="ARBA" id="ARBA00023125"/>
    </source>
</evidence>
<dbReference type="Proteomes" id="UP001222800">
    <property type="component" value="Chromosome"/>
</dbReference>
<evidence type="ECO:0000259" key="12">
    <source>
        <dbReference type="PROSITE" id="PS51198"/>
    </source>
</evidence>
<keyword evidence="2 11" id="KW-0547">Nucleotide-binding</keyword>
<keyword evidence="5 11" id="KW-0067">ATP-binding</keyword>
<dbReference type="SUPFAM" id="SSF52540">
    <property type="entry name" value="P-loop containing nucleoside triphosphate hydrolases"/>
    <property type="match status" value="1"/>
</dbReference>
<evidence type="ECO:0000256" key="2">
    <source>
        <dbReference type="ARBA" id="ARBA00022741"/>
    </source>
</evidence>
<evidence type="ECO:0000256" key="11">
    <source>
        <dbReference type="PROSITE-ProRule" id="PRU00560"/>
    </source>
</evidence>
<keyword evidence="6" id="KW-0238">DNA-binding</keyword>
<keyword evidence="7" id="KW-0413">Isomerase</keyword>
<sequence>MNCESLNENQNVAVNHFNGPCMVIAGPGSGKTRVISYRINNLVQNLKVRPENVLAISFTKASSIEMKERSIRLSSNSLINRVNFGTFHSVFFRILRGFKNYQLDNLLDENKKIYTIKNILKSMDVENYQEEDVIKGVINEISFVKNELLGPQDFDSSVVSKDEFLKVYSMYENYKSDMKKIDFDDMLIHTYNLLKEDSYILELVRNKYKYILVDEFQDINKVQFEVLKMISKPNNNIFVVGDEDQSIYGFRGARPDFLLEFKNYFSNSKYIVLDLNYRSTDVIIKTSNKLIKNNNNRYDKVIKSVKGKGDGILFLSPEDSEDEARKIGSLIIENIRNNNMTYSDFSVIYRTNIQSRALVDVFMDMNIPFVIRDTVVSIYDHWVSKDIISYLSVALYRSLKDELSRIINKPFRYISKESIKIAMADGNFLTNIKTKANLNKWQIKTIEDLELDFDYISRISPKDAISYIRTSLEYDRYLMEYCQKRKIKTTGLFEILNELEGGASNYKTIDDYLDHISKVKEEILNQKKDDDKNKVVLTTIHSSKGLEFKNIFVIGVIEGVIPHEKSIEGKDDVEEERRLLYVAMTRAMDKLHISSPQYKYGKKAFVSRFIEEINEPTDEEMDCIKAGDIVNHKKFKRGKVINRSGNTIEIEFKNDIKILNYRVCLRNKLIEKV</sequence>
<dbReference type="InterPro" id="IPR027417">
    <property type="entry name" value="P-loop_NTPase"/>
</dbReference>
<reference evidence="14 15" key="1">
    <citation type="submission" date="2023-03" db="EMBL/GenBank/DDBJ databases">
        <title>Complete genome sequence of Tepidibacter sp. SWIR-1, isolated from a deep-sea hydrothermal vent.</title>
        <authorList>
            <person name="Li X."/>
        </authorList>
    </citation>
    <scope>NUCLEOTIDE SEQUENCE [LARGE SCALE GENOMIC DNA]</scope>
    <source>
        <strain evidence="14 15">SWIR-1</strain>
    </source>
</reference>
<evidence type="ECO:0000256" key="5">
    <source>
        <dbReference type="ARBA" id="ARBA00022840"/>
    </source>
</evidence>
<dbReference type="InterPro" id="IPR000212">
    <property type="entry name" value="DNA_helicase_UvrD/REP"/>
</dbReference>
<evidence type="ECO:0000259" key="13">
    <source>
        <dbReference type="PROSITE" id="PS51217"/>
    </source>
</evidence>
<feature type="binding site" evidence="11">
    <location>
        <begin position="25"/>
        <end position="32"/>
    </location>
    <ligand>
        <name>ATP</name>
        <dbReference type="ChEBI" id="CHEBI:30616"/>
    </ligand>
</feature>
<evidence type="ECO:0000256" key="10">
    <source>
        <dbReference type="ARBA" id="ARBA00048988"/>
    </source>
</evidence>
<dbReference type="Gene3D" id="3.40.50.300">
    <property type="entry name" value="P-loop containing nucleotide triphosphate hydrolases"/>
    <property type="match status" value="2"/>
</dbReference>
<evidence type="ECO:0000256" key="1">
    <source>
        <dbReference type="ARBA" id="ARBA00009922"/>
    </source>
</evidence>
<dbReference type="Gene3D" id="1.10.486.10">
    <property type="entry name" value="PCRA, domain 4"/>
    <property type="match status" value="1"/>
</dbReference>
<dbReference type="PANTHER" id="PTHR11070">
    <property type="entry name" value="UVRD / RECB / PCRA DNA HELICASE FAMILY MEMBER"/>
    <property type="match status" value="1"/>
</dbReference>
<accession>A0ABY8E960</accession>